<dbReference type="InterPro" id="IPR016201">
    <property type="entry name" value="PSI"/>
</dbReference>
<dbReference type="InterPro" id="IPR036352">
    <property type="entry name" value="Semap_dom_sf"/>
</dbReference>
<dbReference type="PANTHER" id="PTHR22625">
    <property type="entry name" value="PLEXIN"/>
    <property type="match status" value="1"/>
</dbReference>
<evidence type="ECO:0000256" key="1">
    <source>
        <dbReference type="ARBA" id="ARBA00023157"/>
    </source>
</evidence>
<comment type="caution">
    <text evidence="3">Lacks conserved residue(s) required for the propagation of feature annotation.</text>
</comment>
<dbReference type="SMART" id="SM00423">
    <property type="entry name" value="PSI"/>
    <property type="match status" value="3"/>
</dbReference>
<evidence type="ECO:0000259" key="7">
    <source>
        <dbReference type="PROSITE" id="PS51004"/>
    </source>
</evidence>
<sequence>MRPTISAAAVATASKRLLLLQSLLPLLTVLLLTSSRTSGLAFSDEATSYPGHSFSHMELYDFRGVEFLAVAQTNQLINMRADFSEKYITQIGPRNDSTVCSPIQMQPNIMGINKLKCQIHSMDNYIKAMTLHNGSLYFCMSYLSSSCAAAPLTDGPLSVNFTEIDRKLQHLSRSLLCRNEAAKTQLTVAPKYISSDTKSNNGLYLSMPFCSTKNLENTVESVISIVELKTLQLFRIGSFSAFHSEILPHNSKRRPNALSYHYSFKYTDGPHEYVYFLLTAREVVSSQFSQVRIGRLCTRDVYMTGYVEMHIYCSHADADPTATYGYIGEAAIFTKAGGQLAASLGIPATESVLFLSSRVFDSSISNWHQGVCAVPISSINARLNRIVVDCLQGQAYFGPAYIRDPTKCPGRGFETQPAESDAPAPPQCTPFQPQPEWGGMVGLKEQHRYQTNFIASVDVSVNITSVAVLPLQNGATVLYIGTSAGELLHYSVLSQRQSYLFDNATVGSGPVLSIRTGRRRLFALTKTQVSSHPYASCEQRHLSCSACLGSRNPHCVWSNLAGAPGCRTWDRPGRPDPDSHVISAENCPTVASVNNADICVDKPRLERRVSVDLQLAHAPRVTYYCHYVADGAAVMPSREAELQGTYQLGGSLTVRCPVDMAELRLFLGSQASRRLSVQVTGSRASPQPYFASVDAEAFSCRLHSSCTSCTAGGGRRRLCSWCSLQAACVHQPSIDCPDDVGRSAVANGTTGGSCPLVGVGNGATADDREIAQPSGTSARLVYNLSGYKSFMQSFSCSVACPGSEAAEYPASLLDAQPESAGGSRRLLECRTGILQRQQQPAAATLLCSVVFHWSDRTGGKHVVEPAVASASRLLLYHCQSMAASCDDCTLGIQDDRFSCVWCPDGGPACSAADHCSADSSVKRGGLCPGPLIRQILPPKLDPYAGQRLQVAGSNLGNSWRSVTAKLVAEGGGGGGELPCSVQADSYTPGKGFDCLLSNAPLLGTRYRLVVSLPAVLLNSSSDSGATSDWLSVAKPELSGLDGSGKVQQSGMAELKLLGSDLDAGSSLQVTMLSDEFMPVPAEVLSRASQHAVIRLGRFHRPGRYFASLMLRNQTDSIVSYRPARLEVLPDAELSLSAESALRTGLIPAGGLAFELPGNRLDAVRRPVIELRRLGEAPDSRGDRRRFVGKCRAVQPQLLVCQSPPLPLPSQPQSLRRRRSSSSEPAADARPRFSATIRLDSLEHRYPANLTLFPDPQLHPVGSLKVELHPEWRRLGPLELQLTGRHLRPGLLLPDIGVRVGQLSCQVAALNPSDNSVDRLTCRHPLPDSAVGVDLPIEAKIGLLSFDLGHVTYSPRFNWIYVYLAIPLGLALVFALLVACLVRAHRQAKRREEKNSHIETQINLLEAQVSQNCRDAFAELQLNSNGLGDRKGGLDEWLAPVPVRSFAEFASYSCFGDRYKDRHRTQDPLFTDVVTPESAAAALAAEPPEIRKALGQLHNLLLNEDFLLIMISAMESRSDRFMYQERNHFGSLLSALLYSDIGYFTRILSRLIESLVSRRQEANDNYKVVFRRCDSVAERLLPNWLAFLMYEHLSSRVAGPLHRLYWSMHQQISKGPVDQVTGDSKYTINEQKLLKKEIPFKALTLTFQDRLRVFSSQQQQIQCSVTVLDCDTVHQAKEKILDAVYTQLGLPNSQRVPATQFDLARTFRGTAGFGGIGAGGAEENSNERYLILTELDNSDEDDAVEGLQRLRRLDSFNLDSADQSGAGDCSGEASIVVFLKPRKEPPRMNGSAAAAAAAAVAASRRLGGVGSDSGSQQTSCTSSWRSLTDGGAGSNSGGKSRSTAAAVASGEPEKRRRYHLLVPSGADGQSLLSSGGGSGGGGSGSGKKQRKQQQQRGKRSGRIGGSEPNTDGQHIVSEVFYPVLLRTKRLLTDKITDLFSALFPAPKSEQLQPEQDKEVPLCLKYLFDLFDKVVREHQLTHDVAHVWKSNALMLRFYTHHLFNVDCLLDVEVPGPVRYCMSTVSTLFMDACSYEKPAKPDKTSTAQRLLFVNEVAEFHPMVEAYYSTVRSGVQEAESYALNQFDLQVRQRQCAPFNRDALLRELFAGFLCKYREEIFRELHQQQPGLSASLSESLDFVFQALSSASPYWSKAHTLSSTQSHQSSTSAAARQMHATLRPHPVFVNPYEPAAC</sequence>
<dbReference type="Gene3D" id="2.130.10.10">
    <property type="entry name" value="YVTN repeat-like/Quinoprotein amine dehydrogenase"/>
    <property type="match status" value="1"/>
</dbReference>
<keyword evidence="5" id="KW-1133">Transmembrane helix</keyword>
<dbReference type="GO" id="GO:0017154">
    <property type="term" value="F:semaphorin receptor activity"/>
    <property type="evidence" value="ECO:0007669"/>
    <property type="project" value="InterPro"/>
</dbReference>
<keyword evidence="1" id="KW-1015">Disulfide bond</keyword>
<keyword evidence="9" id="KW-1185">Reference proteome</keyword>
<dbReference type="InterPro" id="IPR008936">
    <property type="entry name" value="Rho_GTPase_activation_prot"/>
</dbReference>
<dbReference type="GO" id="GO:0030334">
    <property type="term" value="P:regulation of cell migration"/>
    <property type="evidence" value="ECO:0007669"/>
    <property type="project" value="TreeGrafter"/>
</dbReference>
<dbReference type="InterPro" id="IPR013783">
    <property type="entry name" value="Ig-like_fold"/>
</dbReference>
<evidence type="ECO:0000313" key="9">
    <source>
        <dbReference type="Proteomes" id="UP000215902"/>
    </source>
</evidence>
<feature type="compositionally biased region" description="Gly residues" evidence="4">
    <location>
        <begin position="1873"/>
        <end position="1884"/>
    </location>
</feature>
<reference evidence="8 9" key="1">
    <citation type="submission" date="2017-06" db="EMBL/GenBank/DDBJ databases">
        <title>A platform for efficient transgenesis in Macrostomum lignano, a flatworm model organism for stem cell research.</title>
        <authorList>
            <person name="Berezikov E."/>
        </authorList>
    </citation>
    <scope>NUCLEOTIDE SEQUENCE [LARGE SCALE GENOMIC DNA]</scope>
    <source>
        <strain evidence="8">DV1</strain>
        <tissue evidence="8">Whole organism</tissue>
    </source>
</reference>
<evidence type="ECO:0000256" key="6">
    <source>
        <dbReference type="SAM" id="SignalP"/>
    </source>
</evidence>
<dbReference type="InterPro" id="IPR015943">
    <property type="entry name" value="WD40/YVTN_repeat-like_dom_sf"/>
</dbReference>
<keyword evidence="6" id="KW-0732">Signal</keyword>
<dbReference type="PROSITE" id="PS51004">
    <property type="entry name" value="SEMA"/>
    <property type="match status" value="1"/>
</dbReference>
<feature type="compositionally biased region" description="Basic residues" evidence="4">
    <location>
        <begin position="1886"/>
        <end position="1900"/>
    </location>
</feature>
<name>A0A267EPV1_9PLAT</name>
<dbReference type="Gene3D" id="1.10.506.10">
    <property type="entry name" value="GTPase Activation - p120gap, domain 1"/>
    <property type="match status" value="2"/>
</dbReference>
<dbReference type="InterPro" id="IPR013548">
    <property type="entry name" value="Plexin_cytoplasmic_RasGAP_dom"/>
</dbReference>
<evidence type="ECO:0000313" key="8">
    <source>
        <dbReference type="EMBL" id="PAA62859.1"/>
    </source>
</evidence>
<dbReference type="GO" id="GO:0002116">
    <property type="term" value="C:semaphorin receptor complex"/>
    <property type="evidence" value="ECO:0007669"/>
    <property type="project" value="TreeGrafter"/>
</dbReference>
<dbReference type="InterPro" id="IPR001627">
    <property type="entry name" value="Semap_dom"/>
</dbReference>
<evidence type="ECO:0000256" key="3">
    <source>
        <dbReference type="PROSITE-ProRule" id="PRU00352"/>
    </source>
</evidence>
<accession>A0A267EPV1</accession>
<organism evidence="8 9">
    <name type="scientific">Macrostomum lignano</name>
    <dbReference type="NCBI Taxonomy" id="282301"/>
    <lineage>
        <taxon>Eukaryota</taxon>
        <taxon>Metazoa</taxon>
        <taxon>Spiralia</taxon>
        <taxon>Lophotrochozoa</taxon>
        <taxon>Platyhelminthes</taxon>
        <taxon>Rhabditophora</taxon>
        <taxon>Macrostomorpha</taxon>
        <taxon>Macrostomida</taxon>
        <taxon>Macrostomidae</taxon>
        <taxon>Macrostomum</taxon>
    </lineage>
</organism>
<dbReference type="OrthoDB" id="125363at2759"/>
<dbReference type="Gene3D" id="2.60.40.10">
    <property type="entry name" value="Immunoglobulins"/>
    <property type="match status" value="1"/>
</dbReference>
<dbReference type="InterPro" id="IPR046800">
    <property type="entry name" value="Plexin_RBD"/>
</dbReference>
<protein>
    <recommendedName>
        <fullName evidence="7">Sema domain-containing protein</fullName>
    </recommendedName>
</protein>
<feature type="region of interest" description="Disordered" evidence="4">
    <location>
        <begin position="409"/>
        <end position="431"/>
    </location>
</feature>
<dbReference type="STRING" id="282301.A0A267EPV1"/>
<dbReference type="SUPFAM" id="SSF48350">
    <property type="entry name" value="GTPase activation domain, GAP"/>
    <property type="match status" value="1"/>
</dbReference>
<feature type="region of interest" description="Disordered" evidence="4">
    <location>
        <begin position="1201"/>
        <end position="1229"/>
    </location>
</feature>
<proteinExistence type="predicted"/>
<dbReference type="GO" id="GO:0005886">
    <property type="term" value="C:plasma membrane"/>
    <property type="evidence" value="ECO:0007669"/>
    <property type="project" value="TreeGrafter"/>
</dbReference>
<dbReference type="Pfam" id="PF08337">
    <property type="entry name" value="Plexin_cytopl"/>
    <property type="match status" value="1"/>
</dbReference>
<feature type="region of interest" description="Disordered" evidence="4">
    <location>
        <begin position="1805"/>
        <end position="1910"/>
    </location>
</feature>
<feature type="compositionally biased region" description="Polar residues" evidence="4">
    <location>
        <begin position="1811"/>
        <end position="1825"/>
    </location>
</feature>
<keyword evidence="5" id="KW-0812">Transmembrane</keyword>
<dbReference type="SUPFAM" id="SSF101912">
    <property type="entry name" value="Sema domain"/>
    <property type="match status" value="1"/>
</dbReference>
<gene>
    <name evidence="8" type="ORF">BOX15_Mlig033488g2</name>
</gene>
<keyword evidence="5" id="KW-0472">Membrane</keyword>
<feature type="domain" description="Sema" evidence="7">
    <location>
        <begin position="21"/>
        <end position="534"/>
    </location>
</feature>
<dbReference type="InterPro" id="IPR031148">
    <property type="entry name" value="Plexin"/>
</dbReference>
<comment type="caution">
    <text evidence="8">The sequence shown here is derived from an EMBL/GenBank/DDBJ whole genome shotgun (WGS) entry which is preliminary data.</text>
</comment>
<feature type="chain" id="PRO_5012854219" description="Sema domain-containing protein" evidence="6">
    <location>
        <begin position="40"/>
        <end position="2190"/>
    </location>
</feature>
<dbReference type="Proteomes" id="UP000215902">
    <property type="component" value="Unassembled WGS sequence"/>
</dbReference>
<feature type="transmembrane region" description="Helical" evidence="5">
    <location>
        <begin position="1359"/>
        <end position="1381"/>
    </location>
</feature>
<evidence type="ECO:0000256" key="5">
    <source>
        <dbReference type="SAM" id="Phobius"/>
    </source>
</evidence>
<evidence type="ECO:0000256" key="4">
    <source>
        <dbReference type="SAM" id="MobiDB-lite"/>
    </source>
</evidence>
<dbReference type="SMART" id="SM00630">
    <property type="entry name" value="Sema"/>
    <property type="match status" value="1"/>
</dbReference>
<keyword evidence="2" id="KW-0325">Glycoprotein</keyword>
<feature type="signal peptide" evidence="6">
    <location>
        <begin position="1"/>
        <end position="39"/>
    </location>
</feature>
<dbReference type="EMBL" id="NIVC01001894">
    <property type="protein sequence ID" value="PAA62859.1"/>
    <property type="molecule type" value="Genomic_DNA"/>
</dbReference>
<dbReference type="Pfam" id="PF20170">
    <property type="entry name" value="Plexin_RBD"/>
    <property type="match status" value="1"/>
</dbReference>
<dbReference type="PANTHER" id="PTHR22625:SF70">
    <property type="entry name" value="PLEXIN A, ISOFORM A"/>
    <property type="match status" value="1"/>
</dbReference>
<evidence type="ECO:0000256" key="2">
    <source>
        <dbReference type="ARBA" id="ARBA00023180"/>
    </source>
</evidence>